<dbReference type="GO" id="GO:0009306">
    <property type="term" value="P:protein secretion"/>
    <property type="evidence" value="ECO:0007669"/>
    <property type="project" value="InterPro"/>
</dbReference>
<evidence type="ECO:0000313" key="10">
    <source>
        <dbReference type="EMBL" id="TWT70372.1"/>
    </source>
</evidence>
<dbReference type="GO" id="GO:0015627">
    <property type="term" value="C:type II protein secretion system complex"/>
    <property type="evidence" value="ECO:0007669"/>
    <property type="project" value="TreeGrafter"/>
</dbReference>
<evidence type="ECO:0000256" key="6">
    <source>
        <dbReference type="SAM" id="MobiDB-lite"/>
    </source>
</evidence>
<dbReference type="InterPro" id="IPR005644">
    <property type="entry name" value="NolW-like"/>
</dbReference>
<feature type="chain" id="PRO_5022808347" evidence="7">
    <location>
        <begin position="21"/>
        <end position="1162"/>
    </location>
</feature>
<dbReference type="Gene3D" id="3.30.1370.120">
    <property type="match status" value="6"/>
</dbReference>
<keyword evidence="3" id="KW-0472">Membrane</keyword>
<dbReference type="EMBL" id="SJPL01000001">
    <property type="protein sequence ID" value="TWT70372.1"/>
    <property type="molecule type" value="Genomic_DNA"/>
</dbReference>
<keyword evidence="11" id="KW-1185">Reference proteome</keyword>
<evidence type="ECO:0000256" key="1">
    <source>
        <dbReference type="ARBA" id="ARBA00004370"/>
    </source>
</evidence>
<feature type="signal peptide" evidence="7">
    <location>
        <begin position="1"/>
        <end position="20"/>
    </location>
</feature>
<dbReference type="InterPro" id="IPR001775">
    <property type="entry name" value="GspD/PilQ"/>
</dbReference>
<feature type="domain" description="NolW-like" evidence="9">
    <location>
        <begin position="30"/>
        <end position="87"/>
    </location>
</feature>
<accession>A0A5C5YAN7</accession>
<dbReference type="InterPro" id="IPR004845">
    <property type="entry name" value="T2SS_GspD_CS"/>
</dbReference>
<reference evidence="10 11" key="1">
    <citation type="submission" date="2019-02" db="EMBL/GenBank/DDBJ databases">
        <title>Deep-cultivation of Planctomycetes and their phenomic and genomic characterization uncovers novel biology.</title>
        <authorList>
            <person name="Wiegand S."/>
            <person name="Jogler M."/>
            <person name="Boedeker C."/>
            <person name="Pinto D."/>
            <person name="Vollmers J."/>
            <person name="Rivas-Marin E."/>
            <person name="Kohn T."/>
            <person name="Peeters S.H."/>
            <person name="Heuer A."/>
            <person name="Rast P."/>
            <person name="Oberbeckmann S."/>
            <person name="Bunk B."/>
            <person name="Jeske O."/>
            <person name="Meyerdierks A."/>
            <person name="Storesund J.E."/>
            <person name="Kallscheuer N."/>
            <person name="Luecker S."/>
            <person name="Lage O.M."/>
            <person name="Pohl T."/>
            <person name="Merkel B.J."/>
            <person name="Hornburger P."/>
            <person name="Mueller R.-W."/>
            <person name="Bruemmer F."/>
            <person name="Labrenz M."/>
            <person name="Spormann A.M."/>
            <person name="Op Den Camp H."/>
            <person name="Overmann J."/>
            <person name="Amann R."/>
            <person name="Jetten M.S.M."/>
            <person name="Mascher T."/>
            <person name="Medema M.H."/>
            <person name="Devos D.P."/>
            <person name="Kaster A.-K."/>
            <person name="Ovreas L."/>
            <person name="Rohde M."/>
            <person name="Galperin M.Y."/>
            <person name="Jogler C."/>
        </authorList>
    </citation>
    <scope>NUCLEOTIDE SEQUENCE [LARGE SCALE GENOMIC DNA]</scope>
    <source>
        <strain evidence="10 11">Pan14r</strain>
    </source>
</reference>
<sequence precursor="true">MLRGTFASALLILMVSSAFAQSSFVAHPCRHQPAQKLAEVLRPLLPPQSDAQVVVDSESNRLLISGSEDVQRIVQEFMRRADLPSSQMTVNSTMTMSPKSTAQIQPIAKNRSPQEASQSVFVAIERGRLESVQQGLMQIFGSQMRPSQVDDGVSWLLQTRDPQRSITLQFDLVRSGVKISSSPGLVQQAGRLVQKLAESPELDRRTQVFRIRRENHSSLRETVDAIRSDVNRSPVTPASGDQSRWMMPAGVWGTIRQVAFQNAQTTTQGNDTQASGQSNTDEADDVLRQFEGVEIESLPDLDVIILRGRDPDLQQLAEVISQLERISQETQPEIKIIPLTHASSESVASVILQTSQDLTSGRQGRVSVTPLVKPNALLLIGWGDAVNAIMELTRQLDTPVSADSQSAVFRIQHATAQTVGSTIETFLSGRGTMGPDVNIAVDQRTNSLIVYASPRDLQEVAKLVKDLDQPGGDSVLHTRVFPITNALAADIATLLQEAINEQSSNLALEVQDDGGKRLIQSGSLEQVSITPNVRNNTLIIASPIENFPLLEALIRQLDMPSSEVQLKIFQIVNGDAASMIQTLRSLLPSQVGTNSVPQLSSAEGESSLAPLRFSVDLRSNSIIATGSEGDLRIVEALLLRLDQATTQQRKSTVIQLKNAPAVDVAASINQYLLEQRQIENAVPGERNPFQEIEHEVIVVPEPIANKLILAATPRYYDEIKALIDKLDEQPPQVLIQVLIAEVALNNINEFGVELGVQSDVLFDRSLLGDLLTTTNSNQFSTPGGVTTVTEEIIQAATNVPGFLFNDTSPLGNSGSAKSLESSGVVGGQGISNFAVGRESSEAGFGGLVLSASSSNVSVLLRALAETRQVRVLSRPQIRTLDNQPAFIQVGQRVPRIIGSTVNQNGQSNSITLENVGLILGVTPRVSPDDMVVMEIDAERSKLGEEADGVPVAVGAEGTVIRSPPIDTITAQATVSAANGETIILGGLISEDKQSIRRRVPYLSDIPVLKHLFKFDSDRWFRSELLVILTPHVIRSSDDNERLKQAEFARMSWCECDVYRVHGDIHMSGLQYSDVLDSAQPPTVYPDLNPSGSLEDAIISESVISDSAISGTAIPESGSQFQDAVLQTPDLQPVNVAPMDPDTFRLDPADAGELPEPNYEVLP</sequence>
<name>A0A5C5YAN7_9PLAN</name>
<dbReference type="Proteomes" id="UP000317238">
    <property type="component" value="Unassembled WGS sequence"/>
</dbReference>
<evidence type="ECO:0000259" key="8">
    <source>
        <dbReference type="Pfam" id="PF00263"/>
    </source>
</evidence>
<evidence type="ECO:0000256" key="4">
    <source>
        <dbReference type="RuleBase" id="RU004003"/>
    </source>
</evidence>
<dbReference type="Pfam" id="PF03958">
    <property type="entry name" value="Secretin_N"/>
    <property type="match status" value="6"/>
</dbReference>
<dbReference type="GO" id="GO:0009279">
    <property type="term" value="C:cell outer membrane"/>
    <property type="evidence" value="ECO:0007669"/>
    <property type="project" value="UniProtKB-SubCell"/>
</dbReference>
<feature type="domain" description="NolW-like" evidence="9">
    <location>
        <begin position="335"/>
        <end position="400"/>
    </location>
</feature>
<dbReference type="InterPro" id="IPR038591">
    <property type="entry name" value="NolW-like_sf"/>
</dbReference>
<dbReference type="PRINTS" id="PR00811">
    <property type="entry name" value="BCTERIALGSPD"/>
</dbReference>
<dbReference type="Pfam" id="PF00263">
    <property type="entry name" value="Secretin"/>
    <property type="match status" value="1"/>
</dbReference>
<dbReference type="AlphaFoldDB" id="A0A5C5YAN7"/>
<feature type="domain" description="NolW-like" evidence="9">
    <location>
        <begin position="652"/>
        <end position="732"/>
    </location>
</feature>
<evidence type="ECO:0000256" key="2">
    <source>
        <dbReference type="ARBA" id="ARBA00022729"/>
    </source>
</evidence>
<dbReference type="PANTHER" id="PTHR30332:SF24">
    <property type="entry name" value="SECRETIN GSPD-RELATED"/>
    <property type="match status" value="1"/>
</dbReference>
<evidence type="ECO:0000256" key="7">
    <source>
        <dbReference type="SAM" id="SignalP"/>
    </source>
</evidence>
<comment type="similarity">
    <text evidence="4">Belongs to the bacterial secretin family.</text>
</comment>
<evidence type="ECO:0000313" key="11">
    <source>
        <dbReference type="Proteomes" id="UP000317238"/>
    </source>
</evidence>
<proteinExistence type="inferred from homology"/>
<dbReference type="OrthoDB" id="9779724at2"/>
<dbReference type="PANTHER" id="PTHR30332">
    <property type="entry name" value="PROBABLE GENERAL SECRETION PATHWAY PROTEIN D"/>
    <property type="match status" value="1"/>
</dbReference>
<feature type="domain" description="NolW-like" evidence="9">
    <location>
        <begin position="407"/>
        <end position="471"/>
    </location>
</feature>
<comment type="subcellular location">
    <subcellularLocation>
        <location evidence="5">Cell outer membrane</location>
    </subcellularLocation>
    <subcellularLocation>
        <location evidence="1">Membrane</location>
    </subcellularLocation>
</comment>
<feature type="domain" description="NolW-like" evidence="9">
    <location>
        <begin position="478"/>
        <end position="562"/>
    </location>
</feature>
<keyword evidence="2 7" id="KW-0732">Signal</keyword>
<feature type="domain" description="Type II/III secretion system secretin-like" evidence="8">
    <location>
        <begin position="862"/>
        <end position="1034"/>
    </location>
</feature>
<keyword evidence="5" id="KW-0813">Transport</keyword>
<evidence type="ECO:0000256" key="5">
    <source>
        <dbReference type="RuleBase" id="RU004004"/>
    </source>
</evidence>
<dbReference type="InterPro" id="IPR004846">
    <property type="entry name" value="T2SS/T3SS_dom"/>
</dbReference>
<dbReference type="RefSeq" id="WP_146439298.1">
    <property type="nucleotide sequence ID" value="NZ_SJPL01000001.1"/>
</dbReference>
<protein>
    <submittedName>
        <fullName evidence="10">Putative type II secretion system protein D</fullName>
    </submittedName>
</protein>
<feature type="domain" description="NolW-like" evidence="9">
    <location>
        <begin position="567"/>
        <end position="647"/>
    </location>
</feature>
<dbReference type="InterPro" id="IPR050810">
    <property type="entry name" value="Bact_Secretion_Sys_Channel"/>
</dbReference>
<evidence type="ECO:0000259" key="9">
    <source>
        <dbReference type="Pfam" id="PF03958"/>
    </source>
</evidence>
<feature type="region of interest" description="Disordered" evidence="6">
    <location>
        <begin position="1137"/>
        <end position="1162"/>
    </location>
</feature>
<dbReference type="PROSITE" id="PS00875">
    <property type="entry name" value="T2SP_D"/>
    <property type="match status" value="1"/>
</dbReference>
<organism evidence="10 11">
    <name type="scientific">Crateriforma conspicua</name>
    <dbReference type="NCBI Taxonomy" id="2527996"/>
    <lineage>
        <taxon>Bacteria</taxon>
        <taxon>Pseudomonadati</taxon>
        <taxon>Planctomycetota</taxon>
        <taxon>Planctomycetia</taxon>
        <taxon>Planctomycetales</taxon>
        <taxon>Planctomycetaceae</taxon>
        <taxon>Crateriforma</taxon>
    </lineage>
</organism>
<gene>
    <name evidence="10" type="primary">gspD_1</name>
    <name evidence="10" type="ORF">Pan14r_26780</name>
</gene>
<comment type="caution">
    <text evidence="10">The sequence shown here is derived from an EMBL/GenBank/DDBJ whole genome shotgun (WGS) entry which is preliminary data.</text>
</comment>
<evidence type="ECO:0000256" key="3">
    <source>
        <dbReference type="ARBA" id="ARBA00023136"/>
    </source>
</evidence>